<comment type="subunit">
    <text evidence="9">Homodimer.</text>
</comment>
<reference evidence="12" key="1">
    <citation type="journal article" date="2020" name="mSystems">
        <title>Genome- and Community-Level Interaction Insights into Carbon Utilization and Element Cycling Functions of Hydrothermarchaeota in Hydrothermal Sediment.</title>
        <authorList>
            <person name="Zhou Z."/>
            <person name="Liu Y."/>
            <person name="Xu W."/>
            <person name="Pan J."/>
            <person name="Luo Z.H."/>
            <person name="Li M."/>
        </authorList>
    </citation>
    <scope>NUCLEOTIDE SEQUENCE [LARGE SCALE GENOMIC DNA]</scope>
    <source>
        <strain evidence="12">SpSt-914</strain>
    </source>
</reference>
<accession>A0A7V3UYZ4</accession>
<sequence length="345" mass="37236">MRQKRLLDFAFAAGCAGKACQQDLYRLLNRLPRFSDRKLLVGFDTADDAAIYLLNRYQALVLTVDVLGPIADDPYTFGQIAAANSLSDVYAMGGKPIACLSVLGFPVTKINPKTVRRILAGAIAKVREAGAVIAGGHTFKDMEVKFGLAVIGIIHPKKVITNTCARPGDVLILTKPLGTGIITTALKANQAPDSAVRTANRLMKRLNKTAAQIMSLFGVNAATDITGFGLLGHAWEMARASRVNLTIESAKVRFIPHTHELARAGFYPLGTLKNYQFVKKYTRFRKGLPIVDRLLLCDAQTSGGLLISVPAHRADQLLKLLNAAGITTAQKIGFVQQGNGKIIVN</sequence>
<evidence type="ECO:0000256" key="6">
    <source>
        <dbReference type="ARBA" id="ARBA00022840"/>
    </source>
</evidence>
<dbReference type="InterPro" id="IPR023061">
    <property type="entry name" value="SelD_I"/>
</dbReference>
<evidence type="ECO:0000256" key="5">
    <source>
        <dbReference type="ARBA" id="ARBA00022777"/>
    </source>
</evidence>
<feature type="binding site" evidence="9">
    <location>
        <position position="48"/>
    </location>
    <ligand>
        <name>Mg(2+)</name>
        <dbReference type="ChEBI" id="CHEBI:18420"/>
    </ligand>
</feature>
<dbReference type="HAMAP" id="MF_00625">
    <property type="entry name" value="SelD"/>
    <property type="match status" value="1"/>
</dbReference>
<dbReference type="InterPro" id="IPR010918">
    <property type="entry name" value="PurM-like_C_dom"/>
</dbReference>
<feature type="binding site" description="in other chain" evidence="9">
    <location>
        <begin position="45"/>
        <end position="47"/>
    </location>
    <ligand>
        <name>ATP</name>
        <dbReference type="ChEBI" id="CHEBI:30616"/>
        <note>ligand shared between dimeric partners</note>
    </ligand>
</feature>
<dbReference type="EMBL" id="DTMZ01000004">
    <property type="protein sequence ID" value="HGD12559.1"/>
    <property type="molecule type" value="Genomic_DNA"/>
</dbReference>
<feature type="binding site" description="in other chain" evidence="9">
    <location>
        <position position="65"/>
    </location>
    <ligand>
        <name>ATP</name>
        <dbReference type="ChEBI" id="CHEBI:30616"/>
        <note>ligand shared between dimeric partners</note>
    </ligand>
</feature>
<dbReference type="GO" id="GO:0004756">
    <property type="term" value="F:selenide, water dikinase activity"/>
    <property type="evidence" value="ECO:0007669"/>
    <property type="project" value="UniProtKB-UniRule"/>
</dbReference>
<keyword evidence="5 9" id="KW-0418">Kinase</keyword>
<keyword evidence="2 9" id="KW-0808">Transferase</keyword>
<organism evidence="12">
    <name type="scientific">candidate division WOR-3 bacterium</name>
    <dbReference type="NCBI Taxonomy" id="2052148"/>
    <lineage>
        <taxon>Bacteria</taxon>
        <taxon>Bacteria division WOR-3</taxon>
    </lineage>
</organism>
<feature type="site" description="Important for catalytic activity" evidence="9">
    <location>
        <position position="18"/>
    </location>
</feature>
<keyword evidence="3 9" id="KW-0479">Metal-binding</keyword>
<dbReference type="CDD" id="cd02195">
    <property type="entry name" value="SelD"/>
    <property type="match status" value="1"/>
</dbReference>
<evidence type="ECO:0000259" key="11">
    <source>
        <dbReference type="Pfam" id="PF02769"/>
    </source>
</evidence>
<dbReference type="AlphaFoldDB" id="A0A7V3UYZ4"/>
<comment type="similarity">
    <text evidence="1 9">Belongs to the selenophosphate synthase 1 family. Class I subfamily.</text>
</comment>
<evidence type="ECO:0000256" key="7">
    <source>
        <dbReference type="ARBA" id="ARBA00022842"/>
    </source>
</evidence>
<dbReference type="EC" id="2.7.9.3" evidence="9"/>
<comment type="caution">
    <text evidence="12">The sequence shown here is derived from an EMBL/GenBank/DDBJ whole genome shotgun (WGS) entry which is preliminary data.</text>
</comment>
<evidence type="ECO:0000256" key="4">
    <source>
        <dbReference type="ARBA" id="ARBA00022741"/>
    </source>
</evidence>
<name>A0A7V3UYZ4_UNCW3</name>
<keyword evidence="4 9" id="KW-0547">Nucleotide-binding</keyword>
<gene>
    <name evidence="9 12" type="primary">selD</name>
    <name evidence="12" type="ORF">ENX16_00525</name>
</gene>
<dbReference type="NCBIfam" id="TIGR00476">
    <property type="entry name" value="selD"/>
    <property type="match status" value="1"/>
</dbReference>
<dbReference type="InterPro" id="IPR036676">
    <property type="entry name" value="PurM-like_C_sf"/>
</dbReference>
<feature type="domain" description="PurM-like N-terminal" evidence="10">
    <location>
        <begin position="47"/>
        <end position="154"/>
    </location>
</feature>
<proteinExistence type="inferred from homology"/>
<dbReference type="InterPro" id="IPR004536">
    <property type="entry name" value="SPS/SelD"/>
</dbReference>
<keyword evidence="7 9" id="KW-0460">Magnesium</keyword>
<comment type="function">
    <text evidence="9">Synthesizes selenophosphate from selenide and ATP.</text>
</comment>
<dbReference type="GO" id="GO:0005524">
    <property type="term" value="F:ATP binding"/>
    <property type="evidence" value="ECO:0007669"/>
    <property type="project" value="UniProtKB-UniRule"/>
</dbReference>
<feature type="binding site" evidence="9">
    <location>
        <position position="88"/>
    </location>
    <ligand>
        <name>Mg(2+)</name>
        <dbReference type="ChEBI" id="CHEBI:18420"/>
    </ligand>
</feature>
<dbReference type="GO" id="GO:0016260">
    <property type="term" value="P:selenocysteine biosynthetic process"/>
    <property type="evidence" value="ECO:0007669"/>
    <property type="project" value="InterPro"/>
</dbReference>
<dbReference type="PANTHER" id="PTHR10256:SF0">
    <property type="entry name" value="INACTIVE SELENIDE, WATER DIKINASE-LIKE PROTEIN-RELATED"/>
    <property type="match status" value="1"/>
</dbReference>
<dbReference type="InterPro" id="IPR016188">
    <property type="entry name" value="PurM-like_N"/>
</dbReference>
<feature type="active site" evidence="9">
    <location>
        <position position="15"/>
    </location>
</feature>
<protein>
    <recommendedName>
        <fullName evidence="9">Selenide, water dikinase</fullName>
        <ecNumber evidence="9">2.7.9.3</ecNumber>
    </recommendedName>
    <alternativeName>
        <fullName evidence="9">Selenium donor protein</fullName>
    </alternativeName>
    <alternativeName>
        <fullName evidence="9">Selenophosphate synthase</fullName>
    </alternativeName>
</protein>
<evidence type="ECO:0000313" key="12">
    <source>
        <dbReference type="EMBL" id="HGD12559.1"/>
    </source>
</evidence>
<evidence type="ECO:0000256" key="3">
    <source>
        <dbReference type="ARBA" id="ARBA00022723"/>
    </source>
</evidence>
<dbReference type="GO" id="GO:0000287">
    <property type="term" value="F:magnesium ion binding"/>
    <property type="evidence" value="ECO:0007669"/>
    <property type="project" value="UniProtKB-UniRule"/>
</dbReference>
<comment type="catalytic activity">
    <reaction evidence="9">
        <text>hydrogenselenide + ATP + H2O = selenophosphate + AMP + phosphate + 2 H(+)</text>
        <dbReference type="Rhea" id="RHEA:18737"/>
        <dbReference type="ChEBI" id="CHEBI:15377"/>
        <dbReference type="ChEBI" id="CHEBI:15378"/>
        <dbReference type="ChEBI" id="CHEBI:16144"/>
        <dbReference type="ChEBI" id="CHEBI:29317"/>
        <dbReference type="ChEBI" id="CHEBI:30616"/>
        <dbReference type="ChEBI" id="CHEBI:43474"/>
        <dbReference type="ChEBI" id="CHEBI:456215"/>
        <dbReference type="EC" id="2.7.9.3"/>
    </reaction>
</comment>
<evidence type="ECO:0000256" key="8">
    <source>
        <dbReference type="ARBA" id="ARBA00023266"/>
    </source>
</evidence>
<evidence type="ECO:0000259" key="10">
    <source>
        <dbReference type="Pfam" id="PF00586"/>
    </source>
</evidence>
<dbReference type="Pfam" id="PF00586">
    <property type="entry name" value="AIRS"/>
    <property type="match status" value="1"/>
</dbReference>
<evidence type="ECO:0000256" key="9">
    <source>
        <dbReference type="HAMAP-Rule" id="MF_00625"/>
    </source>
</evidence>
<dbReference type="InterPro" id="IPR036921">
    <property type="entry name" value="PurM-like_N_sf"/>
</dbReference>
<dbReference type="PANTHER" id="PTHR10256">
    <property type="entry name" value="SELENIDE, WATER DIKINASE"/>
    <property type="match status" value="1"/>
</dbReference>
<feature type="binding site" evidence="9">
    <location>
        <begin position="136"/>
        <end position="138"/>
    </location>
    <ligand>
        <name>ATP</name>
        <dbReference type="ChEBI" id="CHEBI:30616"/>
        <note>ligand shared between dimeric partners</note>
    </ligand>
</feature>
<dbReference type="PIRSF" id="PIRSF036407">
    <property type="entry name" value="Selenphspht_syn"/>
    <property type="match status" value="1"/>
</dbReference>
<comment type="cofactor">
    <cofactor evidence="9">
        <name>Mg(2+)</name>
        <dbReference type="ChEBI" id="CHEBI:18420"/>
    </cofactor>
    <text evidence="9">Binds 1 Mg(2+) ion per monomer.</text>
</comment>
<feature type="binding site" description="in other chain" evidence="9">
    <location>
        <position position="18"/>
    </location>
    <ligand>
        <name>ATP</name>
        <dbReference type="ChEBI" id="CHEBI:30616"/>
        <note>ligand shared between dimeric partners</note>
    </ligand>
</feature>
<dbReference type="NCBIfam" id="NF002098">
    <property type="entry name" value="PRK00943.1"/>
    <property type="match status" value="1"/>
</dbReference>
<dbReference type="SUPFAM" id="SSF56042">
    <property type="entry name" value="PurM C-terminal domain-like"/>
    <property type="match status" value="1"/>
</dbReference>
<evidence type="ECO:0000256" key="1">
    <source>
        <dbReference type="ARBA" id="ARBA00008026"/>
    </source>
</evidence>
<feature type="binding site" description="in other chain" evidence="9">
    <location>
        <position position="88"/>
    </location>
    <ligand>
        <name>ATP</name>
        <dbReference type="ChEBI" id="CHEBI:30616"/>
        <note>ligand shared between dimeric partners</note>
    </ligand>
</feature>
<feature type="binding site" evidence="9">
    <location>
        <position position="224"/>
    </location>
    <ligand>
        <name>Mg(2+)</name>
        <dbReference type="ChEBI" id="CHEBI:18420"/>
    </ligand>
</feature>
<dbReference type="Gene3D" id="3.90.650.10">
    <property type="entry name" value="PurM-like C-terminal domain"/>
    <property type="match status" value="1"/>
</dbReference>
<dbReference type="Pfam" id="PF02769">
    <property type="entry name" value="AIRS_C"/>
    <property type="match status" value="1"/>
</dbReference>
<dbReference type="SUPFAM" id="SSF55326">
    <property type="entry name" value="PurM N-terminal domain-like"/>
    <property type="match status" value="1"/>
</dbReference>
<evidence type="ECO:0000256" key="2">
    <source>
        <dbReference type="ARBA" id="ARBA00022679"/>
    </source>
</evidence>
<dbReference type="GO" id="GO:0005737">
    <property type="term" value="C:cytoplasm"/>
    <property type="evidence" value="ECO:0007669"/>
    <property type="project" value="TreeGrafter"/>
</dbReference>
<keyword evidence="8 9" id="KW-0711">Selenium</keyword>
<dbReference type="Gene3D" id="3.30.1330.10">
    <property type="entry name" value="PurM-like, N-terminal domain"/>
    <property type="match status" value="1"/>
</dbReference>
<keyword evidence="6 9" id="KW-0067">ATP-binding</keyword>
<feature type="domain" description="PurM-like C-terminal" evidence="11">
    <location>
        <begin position="166"/>
        <end position="341"/>
    </location>
</feature>